<protein>
    <recommendedName>
        <fullName evidence="4">Leucine zipper with capping helix domain-containing protein</fullName>
    </recommendedName>
</protein>
<keyword evidence="6" id="KW-1185">Reference proteome</keyword>
<reference evidence="5" key="1">
    <citation type="submission" date="2014-09" db="EMBL/GenBank/DDBJ databases">
        <title>Genome sequence of the luminous mushroom Mycena chlorophos for searching fungal bioluminescence genes.</title>
        <authorList>
            <person name="Tanaka Y."/>
            <person name="Kasuga D."/>
            <person name="Oba Y."/>
            <person name="Hase S."/>
            <person name="Sato K."/>
            <person name="Oba Y."/>
            <person name="Sakakibara Y."/>
        </authorList>
    </citation>
    <scope>NUCLEOTIDE SEQUENCE</scope>
</reference>
<evidence type="ECO:0000259" key="4">
    <source>
        <dbReference type="Pfam" id="PF18517"/>
    </source>
</evidence>
<sequence length="166" mass="18850">MAPRGLSADEKRVRLLELFHETKDFYQLKELEKARISHSKVIRLERATYSGRFRASAARLSTISSSSTRKRAHSERVDTETRQEQLAELARLRKTHAALLTELELYGACNPVLLDTKRRSSFLAHEAASRWTDNFGILMGHCTQTLGADSGEIRQSLGIEDTYDDI</sequence>
<keyword evidence="3" id="KW-0539">Nucleus</keyword>
<accession>A0ABQ0M2H9</accession>
<dbReference type="InterPro" id="IPR040661">
    <property type="entry name" value="LZ3wCH"/>
</dbReference>
<evidence type="ECO:0000313" key="5">
    <source>
        <dbReference type="EMBL" id="GAT56381.1"/>
    </source>
</evidence>
<evidence type="ECO:0000256" key="1">
    <source>
        <dbReference type="ARBA" id="ARBA00004123"/>
    </source>
</evidence>
<gene>
    <name evidence="5" type="ORF">MCHLO_13039</name>
</gene>
<keyword evidence="2" id="KW-0175">Coiled coil</keyword>
<dbReference type="EMBL" id="DF849259">
    <property type="protein sequence ID" value="GAT56381.1"/>
    <property type="molecule type" value="Genomic_DNA"/>
</dbReference>
<evidence type="ECO:0000313" key="6">
    <source>
        <dbReference type="Proteomes" id="UP000815677"/>
    </source>
</evidence>
<comment type="subcellular location">
    <subcellularLocation>
        <location evidence="1">Nucleus</location>
    </subcellularLocation>
</comment>
<evidence type="ECO:0000256" key="2">
    <source>
        <dbReference type="ARBA" id="ARBA00023054"/>
    </source>
</evidence>
<proteinExistence type="predicted"/>
<evidence type="ECO:0000256" key="3">
    <source>
        <dbReference type="ARBA" id="ARBA00023242"/>
    </source>
</evidence>
<name>A0ABQ0M2H9_MYCCL</name>
<dbReference type="Pfam" id="PF18517">
    <property type="entry name" value="LZ3wCH"/>
    <property type="match status" value="1"/>
</dbReference>
<dbReference type="Proteomes" id="UP000815677">
    <property type="component" value="Unassembled WGS sequence"/>
</dbReference>
<organism evidence="5 6">
    <name type="scientific">Mycena chlorophos</name>
    <name type="common">Agaric fungus</name>
    <name type="synonym">Agaricus chlorophos</name>
    <dbReference type="NCBI Taxonomy" id="658473"/>
    <lineage>
        <taxon>Eukaryota</taxon>
        <taxon>Fungi</taxon>
        <taxon>Dikarya</taxon>
        <taxon>Basidiomycota</taxon>
        <taxon>Agaricomycotina</taxon>
        <taxon>Agaricomycetes</taxon>
        <taxon>Agaricomycetidae</taxon>
        <taxon>Agaricales</taxon>
        <taxon>Marasmiineae</taxon>
        <taxon>Mycenaceae</taxon>
        <taxon>Mycena</taxon>
    </lineage>
</organism>
<feature type="domain" description="Leucine zipper with capping helix" evidence="4">
    <location>
        <begin position="115"/>
        <end position="165"/>
    </location>
</feature>